<dbReference type="Pfam" id="PF01339">
    <property type="entry name" value="CheB_methylest"/>
    <property type="match status" value="1"/>
</dbReference>
<dbReference type="PROSITE" id="PS50123">
    <property type="entry name" value="CHER"/>
    <property type="match status" value="1"/>
</dbReference>
<dbReference type="InterPro" id="IPR050903">
    <property type="entry name" value="Bact_Chemotaxis_MeTrfase"/>
</dbReference>
<gene>
    <name evidence="13" type="ORF">HNQ71_004655</name>
</gene>
<evidence type="ECO:0000256" key="7">
    <source>
        <dbReference type="ARBA" id="ARBA00022777"/>
    </source>
</evidence>
<dbReference type="GO" id="GO:0008757">
    <property type="term" value="F:S-adenosylmethionine-dependent methyltransferase activity"/>
    <property type="evidence" value="ECO:0007669"/>
    <property type="project" value="InterPro"/>
</dbReference>
<feature type="region of interest" description="Disordered" evidence="10">
    <location>
        <begin position="1196"/>
        <end position="1217"/>
    </location>
</feature>
<evidence type="ECO:0000259" key="11">
    <source>
        <dbReference type="PROSITE" id="PS50122"/>
    </source>
</evidence>
<dbReference type="SUPFAM" id="SSF52738">
    <property type="entry name" value="Methylesterase CheB, C-terminal domain"/>
    <property type="match status" value="1"/>
</dbReference>
<dbReference type="GO" id="GO:0004673">
    <property type="term" value="F:protein histidine kinase activity"/>
    <property type="evidence" value="ECO:0007669"/>
    <property type="project" value="UniProtKB-EC"/>
</dbReference>
<evidence type="ECO:0000256" key="6">
    <source>
        <dbReference type="ARBA" id="ARBA00022741"/>
    </source>
</evidence>
<comment type="caution">
    <text evidence="9">Lacks conserved residue(s) required for the propagation of feature annotation.</text>
</comment>
<dbReference type="InterPro" id="IPR029063">
    <property type="entry name" value="SAM-dependent_MTases_sf"/>
</dbReference>
<evidence type="ECO:0000256" key="4">
    <source>
        <dbReference type="ARBA" id="ARBA00022553"/>
    </source>
</evidence>
<dbReference type="GO" id="GO:0008984">
    <property type="term" value="F:protein-glutamate methylesterase activity"/>
    <property type="evidence" value="ECO:0007669"/>
    <property type="project" value="InterPro"/>
</dbReference>
<dbReference type="Gene3D" id="3.40.50.150">
    <property type="entry name" value="Vaccinia Virus protein VP39"/>
    <property type="match status" value="1"/>
</dbReference>
<evidence type="ECO:0000256" key="9">
    <source>
        <dbReference type="PROSITE-ProRule" id="PRU00050"/>
    </source>
</evidence>
<evidence type="ECO:0000256" key="3">
    <source>
        <dbReference type="ARBA" id="ARBA00021740"/>
    </source>
</evidence>
<dbReference type="SMART" id="SM00138">
    <property type="entry name" value="MeTrc"/>
    <property type="match status" value="1"/>
</dbReference>
<keyword evidence="13" id="KW-0489">Methyltransferase</keyword>
<evidence type="ECO:0000313" key="13">
    <source>
        <dbReference type="EMBL" id="MBB6411967.1"/>
    </source>
</evidence>
<proteinExistence type="predicted"/>
<dbReference type="GO" id="GO:0000156">
    <property type="term" value="F:phosphorelay response regulator activity"/>
    <property type="evidence" value="ECO:0007669"/>
    <property type="project" value="InterPro"/>
</dbReference>
<dbReference type="InterPro" id="IPR022642">
    <property type="entry name" value="CheR_C"/>
</dbReference>
<dbReference type="InterPro" id="IPR022641">
    <property type="entry name" value="CheR_N"/>
</dbReference>
<dbReference type="CDD" id="cd16434">
    <property type="entry name" value="CheB-CheR_fusion"/>
    <property type="match status" value="1"/>
</dbReference>
<name>A0A841P9S6_9HYPH</name>
<evidence type="ECO:0000256" key="2">
    <source>
        <dbReference type="ARBA" id="ARBA00012438"/>
    </source>
</evidence>
<evidence type="ECO:0000256" key="5">
    <source>
        <dbReference type="ARBA" id="ARBA00022679"/>
    </source>
</evidence>
<feature type="domain" description="CheR-type methyltransferase" evidence="12">
    <location>
        <begin position="248"/>
        <end position="511"/>
    </location>
</feature>
<dbReference type="Pfam" id="PF13596">
    <property type="entry name" value="PAS_10"/>
    <property type="match status" value="1"/>
</dbReference>
<dbReference type="PROSITE" id="PS50122">
    <property type="entry name" value="CHEB"/>
    <property type="match status" value="1"/>
</dbReference>
<dbReference type="AlphaFoldDB" id="A0A841P9S6"/>
<dbReference type="Proteomes" id="UP000556329">
    <property type="component" value="Unassembled WGS sequence"/>
</dbReference>
<feature type="domain" description="CheB-type methylesterase" evidence="11">
    <location>
        <begin position="40"/>
        <end position="229"/>
    </location>
</feature>
<dbReference type="PRINTS" id="PR00996">
    <property type="entry name" value="CHERMTFRASE"/>
</dbReference>
<dbReference type="InterPro" id="IPR035965">
    <property type="entry name" value="PAS-like_dom_sf"/>
</dbReference>
<dbReference type="Pfam" id="PF01739">
    <property type="entry name" value="CheR"/>
    <property type="match status" value="1"/>
</dbReference>
<dbReference type="NCBIfam" id="TIGR00229">
    <property type="entry name" value="sensory_box"/>
    <property type="match status" value="1"/>
</dbReference>
<dbReference type="PANTHER" id="PTHR24422:SF27">
    <property type="entry name" value="PROTEIN-GLUTAMATE O-METHYLTRANSFERASE"/>
    <property type="match status" value="1"/>
</dbReference>
<dbReference type="InterPro" id="IPR011102">
    <property type="entry name" value="Sig_transdc_His_kinase_HWE"/>
</dbReference>
<dbReference type="InterPro" id="IPR000780">
    <property type="entry name" value="CheR_MeTrfase"/>
</dbReference>
<keyword evidence="4" id="KW-0597">Phosphoprotein</keyword>
<dbReference type="InterPro" id="IPR013656">
    <property type="entry name" value="PAS_4"/>
</dbReference>
<dbReference type="GO" id="GO:0005737">
    <property type="term" value="C:cytoplasm"/>
    <property type="evidence" value="ECO:0007669"/>
    <property type="project" value="InterPro"/>
</dbReference>
<evidence type="ECO:0000256" key="8">
    <source>
        <dbReference type="ARBA" id="ARBA00022840"/>
    </source>
</evidence>
<protein>
    <recommendedName>
        <fullName evidence="3">Blue-light-activated histidine kinase</fullName>
        <ecNumber evidence="2">2.7.13.3</ecNumber>
    </recommendedName>
</protein>
<keyword evidence="7" id="KW-0418">Kinase</keyword>
<dbReference type="GO" id="GO:0032259">
    <property type="term" value="P:methylation"/>
    <property type="evidence" value="ECO:0007669"/>
    <property type="project" value="UniProtKB-KW"/>
</dbReference>
<feature type="region of interest" description="Disordered" evidence="10">
    <location>
        <begin position="1"/>
        <end position="39"/>
    </location>
</feature>
<dbReference type="InterPro" id="IPR036890">
    <property type="entry name" value="HATPase_C_sf"/>
</dbReference>
<feature type="region of interest" description="Disordered" evidence="10">
    <location>
        <begin position="658"/>
        <end position="679"/>
    </location>
</feature>
<keyword evidence="8" id="KW-0067">ATP-binding</keyword>
<dbReference type="RefSeq" id="WP_184874830.1">
    <property type="nucleotide sequence ID" value="NZ_JACHEF010000004.1"/>
</dbReference>
<keyword evidence="6" id="KW-0547">Nucleotide-binding</keyword>
<dbReference type="EMBL" id="JACHEF010000004">
    <property type="protein sequence ID" value="MBB6411967.1"/>
    <property type="molecule type" value="Genomic_DNA"/>
</dbReference>
<dbReference type="SMART" id="SM00091">
    <property type="entry name" value="PAS"/>
    <property type="match status" value="3"/>
</dbReference>
<keyword evidence="5 13" id="KW-0808">Transferase</keyword>
<evidence type="ECO:0000313" key="14">
    <source>
        <dbReference type="Proteomes" id="UP000556329"/>
    </source>
</evidence>
<dbReference type="SUPFAM" id="SSF55785">
    <property type="entry name" value="PYP-like sensor domain (PAS domain)"/>
    <property type="match status" value="2"/>
</dbReference>
<reference evidence="13 14" key="1">
    <citation type="submission" date="2020-08" db="EMBL/GenBank/DDBJ databases">
        <title>Genomic Encyclopedia of Type Strains, Phase IV (KMG-IV): sequencing the most valuable type-strain genomes for metagenomic binning, comparative biology and taxonomic classification.</title>
        <authorList>
            <person name="Goeker M."/>
        </authorList>
    </citation>
    <scope>NUCLEOTIDE SEQUENCE [LARGE SCALE GENOMIC DNA]</scope>
    <source>
        <strain evidence="13 14">DSM 100039</strain>
    </source>
</reference>
<organism evidence="13 14">
    <name type="scientific">Mesorhizobium sangaii</name>
    <dbReference type="NCBI Taxonomy" id="505389"/>
    <lineage>
        <taxon>Bacteria</taxon>
        <taxon>Pseudomonadati</taxon>
        <taxon>Pseudomonadota</taxon>
        <taxon>Alphaproteobacteria</taxon>
        <taxon>Hyphomicrobiales</taxon>
        <taxon>Phyllobacteriaceae</taxon>
        <taxon>Mesorhizobium</taxon>
    </lineage>
</organism>
<dbReference type="Gene3D" id="3.30.565.10">
    <property type="entry name" value="Histidine kinase-like ATPase, C-terminal domain"/>
    <property type="match status" value="1"/>
</dbReference>
<dbReference type="Pfam" id="PF08448">
    <property type="entry name" value="PAS_4"/>
    <property type="match status" value="1"/>
</dbReference>
<dbReference type="SUPFAM" id="SSF47757">
    <property type="entry name" value="Chemotaxis receptor methyltransferase CheR, N-terminal domain"/>
    <property type="match status" value="1"/>
</dbReference>
<dbReference type="Pfam" id="PF03705">
    <property type="entry name" value="CheR_N"/>
    <property type="match status" value="1"/>
</dbReference>
<keyword evidence="14" id="KW-1185">Reference proteome</keyword>
<dbReference type="Gene3D" id="3.30.450.20">
    <property type="entry name" value="PAS domain"/>
    <property type="match status" value="2"/>
</dbReference>
<comment type="caution">
    <text evidence="13">The sequence shown here is derived from an EMBL/GenBank/DDBJ whole genome shotgun (WGS) entry which is preliminary data.</text>
</comment>
<evidence type="ECO:0000259" key="12">
    <source>
        <dbReference type="PROSITE" id="PS50123"/>
    </source>
</evidence>
<comment type="catalytic activity">
    <reaction evidence="1">
        <text>ATP + protein L-histidine = ADP + protein N-phospho-L-histidine.</text>
        <dbReference type="EC" id="2.7.13.3"/>
    </reaction>
</comment>
<accession>A0A841P9S6</accession>
<dbReference type="PANTHER" id="PTHR24422">
    <property type="entry name" value="CHEMOTAXIS PROTEIN METHYLTRANSFERASE"/>
    <property type="match status" value="1"/>
</dbReference>
<evidence type="ECO:0000256" key="1">
    <source>
        <dbReference type="ARBA" id="ARBA00000085"/>
    </source>
</evidence>
<dbReference type="GO" id="GO:0006935">
    <property type="term" value="P:chemotaxis"/>
    <property type="evidence" value="ECO:0007669"/>
    <property type="project" value="InterPro"/>
</dbReference>
<dbReference type="EC" id="2.7.13.3" evidence="2"/>
<dbReference type="GO" id="GO:0005524">
    <property type="term" value="F:ATP binding"/>
    <property type="evidence" value="ECO:0007669"/>
    <property type="project" value="UniProtKB-KW"/>
</dbReference>
<keyword evidence="13" id="KW-0378">Hydrolase</keyword>
<dbReference type="SUPFAM" id="SSF53335">
    <property type="entry name" value="S-adenosyl-L-methionine-dependent methyltransferases"/>
    <property type="match status" value="1"/>
</dbReference>
<dbReference type="InterPro" id="IPR000673">
    <property type="entry name" value="Sig_transdc_resp-reg_Me-estase"/>
</dbReference>
<dbReference type="SMART" id="SM00911">
    <property type="entry name" value="HWE_HK"/>
    <property type="match status" value="1"/>
</dbReference>
<dbReference type="InterPro" id="IPR035909">
    <property type="entry name" value="CheB_C"/>
</dbReference>
<dbReference type="InterPro" id="IPR000014">
    <property type="entry name" value="PAS"/>
</dbReference>
<dbReference type="CDD" id="cd00130">
    <property type="entry name" value="PAS"/>
    <property type="match status" value="1"/>
</dbReference>
<dbReference type="Gene3D" id="3.40.50.180">
    <property type="entry name" value="Methylesterase CheB, C-terminal domain"/>
    <property type="match status" value="1"/>
</dbReference>
<dbReference type="Pfam" id="PF07536">
    <property type="entry name" value="HWE_HK"/>
    <property type="match status" value="1"/>
</dbReference>
<evidence type="ECO:0000256" key="10">
    <source>
        <dbReference type="SAM" id="MobiDB-lite"/>
    </source>
</evidence>
<sequence>MTEDSNQDIDRKRSRARATSDKNRGQTQRKQPATEGASVRTSAIPVIGIGASAGGIEALGQFFDAMSADSDCAFVVVLHLDPKRESEMANVLSARTAMPVVQVVDGMRLEANHVYVIAPNSDLRIGDGALHMSKPVAPRGQGHPVDVLFSSLAADQHQRAVAIVLSGTGSNGTEGLKEIRAEGGMSLVQAPETAKFDGMPRSAIAAGMADHVLPPEKMPEALLAYIRHGYVALEAEIEATSPGGRVTLEQVLDLVRAHGSPDFRSYKRNTLKRRVHRRLGLRNIETLDEYIDELRTNPEEVRMLAGDLMISVTAFFRDAEAWKALAEQAIAPMVAERTTGASVRIWVPACSTGEEAYSIAMLVTELAEAAGKHFEVKVFATDAQEDNLRKARDGIYPAAAMAGFSVARLQRFFEKLDGTWQVSKALRDMVVFAPQNLLRDPPFSRLDLVSCRNVLIYLEPEAQQRIIALCHFALRPGGHLFLGNAETIGRHEDLFETVSKKWRIFRRLGPTRHDLIDYPRSDGPMERQAIDKTILPDAEQNVPAAEMARRALLERYAPASVLIDQKGRVLYFHGTTRDYLEQPPGEPTRDLLTMARDGLGSKLRVAIRDAANEDKSVTVSARMRETKPGRSVSMTVVPVPSRAGGFFLVSFAPVAQRQETTETATRENAGDVSSGEQALQEELKAARAELRTTIEHMETTNEELKASNEEATSVNEELQSTNEELETSKEELQSFNEELNTVNAQLQHKVAELERATNDLNNLLAGSDTATLFLDTNFRIKWFSPATKGQFDLVSSDIGRPIGHFARKFSDENLLSDAETVLKKLTPIEVEVRGDSGRWYLRRMLPYRTLDNHIAGVVVTFNDITDRKRDAEMIDAARIYSETIVRTVQHPLLVLDGSLRVQSANTAFRELFAVFEEEPKGRLIFELGTGEWNDPPLRALLNEVLSKDEEVHNFEIEQDFRQAGRRSMLLTATRLPQEGGRDELILIAIEDVTERRRADEHRKILMGELNHRVKNTLAVVQSIASQTLGHASTIEEARQAFGARLINLAQAHDVLTRESWTGADLTEIIRDTVKPHAGRTNRFQIDGPPIQLAPGASLALSMALHELSTNAAKYGALSRDEGHVSIVWRLQSHGEDRRLFLSWTEAGGPPVIAPTRKGFGSRLIERALASELGGKVRVSYESSGVVCTIDAPMPERAEQAGTLGAEPQSQTDLDRRG</sequence>